<evidence type="ECO:0000313" key="2">
    <source>
        <dbReference type="EMBL" id="SIN94745.1"/>
    </source>
</evidence>
<feature type="transmembrane region" description="Helical" evidence="1">
    <location>
        <begin position="213"/>
        <end position="233"/>
    </location>
</feature>
<reference evidence="3" key="1">
    <citation type="submission" date="2016-11" db="EMBL/GenBank/DDBJ databases">
        <authorList>
            <person name="Varghese N."/>
            <person name="Submissions S."/>
        </authorList>
    </citation>
    <scope>NUCLEOTIDE SEQUENCE [LARGE SCALE GENOMIC DNA]</scope>
    <source>
        <strain evidence="3">DSM 29440</strain>
    </source>
</reference>
<dbReference type="AlphaFoldDB" id="A0A1N6FHL1"/>
<accession>A0A1N6FHL1</accession>
<organism evidence="2 3">
    <name type="scientific">Vannielia litorea</name>
    <dbReference type="NCBI Taxonomy" id="1217970"/>
    <lineage>
        <taxon>Bacteria</taxon>
        <taxon>Pseudomonadati</taxon>
        <taxon>Pseudomonadota</taxon>
        <taxon>Alphaproteobacteria</taxon>
        <taxon>Rhodobacterales</taxon>
        <taxon>Paracoccaceae</taxon>
        <taxon>Vannielia</taxon>
    </lineage>
</organism>
<feature type="transmembrane region" description="Helical" evidence="1">
    <location>
        <begin position="165"/>
        <end position="183"/>
    </location>
</feature>
<protein>
    <recommendedName>
        <fullName evidence="4">TspO and MBR related proteins</fullName>
    </recommendedName>
</protein>
<keyword evidence="1" id="KW-0812">Transmembrane</keyword>
<feature type="transmembrane region" description="Helical" evidence="1">
    <location>
        <begin position="49"/>
        <end position="70"/>
    </location>
</feature>
<proteinExistence type="predicted"/>
<dbReference type="RefSeq" id="WP_074255749.1">
    <property type="nucleotide sequence ID" value="NZ_FSRL01000001.1"/>
</dbReference>
<feature type="transmembrane region" description="Helical" evidence="1">
    <location>
        <begin position="135"/>
        <end position="159"/>
    </location>
</feature>
<gene>
    <name evidence="2" type="ORF">SAMN05444002_1677</name>
</gene>
<sequence length="243" mass="25641">MERIKSLLVLIAAVTFAASPFFVQSFAGYDPSLFPVPQIDPPVQPAGWAFSIWGVIYLWLIASAAFGLFARAMDEGWDRPRWPLFGALALGTFWLGTANASAIWATVMIFAMLALALGACARAPAREPWLLSAPLGLFAGWLTAASFASLGITAAGYGLLMGETAWAIACITGALVVGLTVLLTIRPHPTYALALAWALAAIAVKDWSTHTDVALLAALGALATLAATLSARLRTRSGERPAR</sequence>
<keyword evidence="1" id="KW-0472">Membrane</keyword>
<dbReference type="EMBL" id="FSRL01000001">
    <property type="protein sequence ID" value="SIN94745.1"/>
    <property type="molecule type" value="Genomic_DNA"/>
</dbReference>
<name>A0A1N6FHL1_9RHOB</name>
<dbReference type="PANTHER" id="PTHR33802:SF1">
    <property type="entry name" value="XK-RELATED PROTEIN"/>
    <property type="match status" value="1"/>
</dbReference>
<dbReference type="PANTHER" id="PTHR33802">
    <property type="entry name" value="SI:CH211-161H7.5-RELATED"/>
    <property type="match status" value="1"/>
</dbReference>
<dbReference type="Proteomes" id="UP000184932">
    <property type="component" value="Unassembled WGS sequence"/>
</dbReference>
<evidence type="ECO:0000313" key="3">
    <source>
        <dbReference type="Proteomes" id="UP000184932"/>
    </source>
</evidence>
<keyword evidence="3" id="KW-1185">Reference proteome</keyword>
<evidence type="ECO:0008006" key="4">
    <source>
        <dbReference type="Google" id="ProtNLM"/>
    </source>
</evidence>
<feature type="transmembrane region" description="Helical" evidence="1">
    <location>
        <begin position="103"/>
        <end position="123"/>
    </location>
</feature>
<keyword evidence="1" id="KW-1133">Transmembrane helix</keyword>
<evidence type="ECO:0000256" key="1">
    <source>
        <dbReference type="SAM" id="Phobius"/>
    </source>
</evidence>
<dbReference type="STRING" id="1217970.SAMN05444002_1677"/>